<protein>
    <submittedName>
        <fullName evidence="2">TetR family transcriptional regulator</fullName>
    </submittedName>
</protein>
<evidence type="ECO:0000256" key="1">
    <source>
        <dbReference type="ARBA" id="ARBA00023125"/>
    </source>
</evidence>
<accession>A0A291JI15</accession>
<dbReference type="OrthoDB" id="9810250at2"/>
<dbReference type="SUPFAM" id="SSF46689">
    <property type="entry name" value="Homeodomain-like"/>
    <property type="match status" value="1"/>
</dbReference>
<dbReference type="GO" id="GO:0003677">
    <property type="term" value="F:DNA binding"/>
    <property type="evidence" value="ECO:0007669"/>
    <property type="project" value="UniProtKB-UniRule"/>
</dbReference>
<dbReference type="Proteomes" id="UP000240400">
    <property type="component" value="Unassembled WGS sequence"/>
</dbReference>
<dbReference type="KEGG" id="snl:BJD96_01150"/>
<dbReference type="Pfam" id="PF00440">
    <property type="entry name" value="TetR_N"/>
    <property type="match status" value="1"/>
</dbReference>
<organism evidence="2 3">
    <name type="scientific">Staphylococcus nepalensis</name>
    <dbReference type="NCBI Taxonomy" id="214473"/>
    <lineage>
        <taxon>Bacteria</taxon>
        <taxon>Bacillati</taxon>
        <taxon>Bacillota</taxon>
        <taxon>Bacilli</taxon>
        <taxon>Bacillales</taxon>
        <taxon>Staphylococcaceae</taxon>
        <taxon>Staphylococcus</taxon>
    </lineage>
</organism>
<dbReference type="GeneID" id="66775675"/>
<dbReference type="InterPro" id="IPR050624">
    <property type="entry name" value="HTH-type_Tx_Regulator"/>
</dbReference>
<keyword evidence="1" id="KW-0238">DNA-binding</keyword>
<proteinExistence type="predicted"/>
<dbReference type="RefSeq" id="WP_096808208.1">
    <property type="nucleotide sequence ID" value="NZ_CP017459.1"/>
</dbReference>
<evidence type="ECO:0000313" key="2">
    <source>
        <dbReference type="EMBL" id="PTK60354.1"/>
    </source>
</evidence>
<dbReference type="InterPro" id="IPR001647">
    <property type="entry name" value="HTH_TetR"/>
</dbReference>
<dbReference type="Gene3D" id="1.10.357.10">
    <property type="entry name" value="Tetracycline Repressor, domain 2"/>
    <property type="match status" value="1"/>
</dbReference>
<dbReference type="AlphaFoldDB" id="A0A291JI15"/>
<sequence>MLQSKSDLRVIKTRKSIMQAFIKLSDEKDFKNITIKDITQEALINRATFYYHFSDIYDLLDKALSEELLINLNYEYFEQCQLDETTIANIFKAVAEFQLSLNRKCHRSYPETISNIVQAHMESILYKLLIDIHFEDDSTRQLAASMLSASIYSASEKWCQNFSDISAETYIKRVTPYIISGFVSCEATKN</sequence>
<dbReference type="PROSITE" id="PS50977">
    <property type="entry name" value="HTH_TETR_2"/>
    <property type="match status" value="1"/>
</dbReference>
<reference evidence="2 3" key="1">
    <citation type="journal article" date="2016" name="Front. Microbiol.">
        <title>Comprehensive Phylogenetic Analysis of Bovine Non-aureus Staphylococci Species Based on Whole-Genome Sequencing.</title>
        <authorList>
            <person name="Naushad S."/>
            <person name="Barkema H.W."/>
            <person name="Luby C."/>
            <person name="Condas L.A."/>
            <person name="Nobrega D.B."/>
            <person name="Carson D.A."/>
            <person name="De Buck J."/>
        </authorList>
    </citation>
    <scope>NUCLEOTIDE SEQUENCE [LARGE SCALE GENOMIC DNA]</scope>
    <source>
        <strain evidence="2 3">SNUC 4337</strain>
    </source>
</reference>
<comment type="caution">
    <text evidence="2">The sequence shown here is derived from an EMBL/GenBank/DDBJ whole genome shotgun (WGS) entry which is preliminary data.</text>
</comment>
<evidence type="ECO:0000313" key="3">
    <source>
        <dbReference type="Proteomes" id="UP000240400"/>
    </source>
</evidence>
<name>A0A291JI15_9STAP</name>
<dbReference type="PANTHER" id="PTHR43479:SF7">
    <property type="entry name" value="TETR-FAMILY TRANSCRIPTIONAL REGULATOR"/>
    <property type="match status" value="1"/>
</dbReference>
<dbReference type="EMBL" id="PZHR01000007">
    <property type="protein sequence ID" value="PTK60354.1"/>
    <property type="molecule type" value="Genomic_DNA"/>
</dbReference>
<dbReference type="PANTHER" id="PTHR43479">
    <property type="entry name" value="ACREF/ENVCD OPERON REPRESSOR-RELATED"/>
    <property type="match status" value="1"/>
</dbReference>
<dbReference type="InterPro" id="IPR009057">
    <property type="entry name" value="Homeodomain-like_sf"/>
</dbReference>
<gene>
    <name evidence="2" type="ORF">BUZ61_02660</name>
</gene>